<dbReference type="PANTHER" id="PTHR42951">
    <property type="entry name" value="METALLO-BETA-LACTAMASE DOMAIN-CONTAINING"/>
    <property type="match status" value="1"/>
</dbReference>
<evidence type="ECO:0000259" key="1">
    <source>
        <dbReference type="SMART" id="SM00849"/>
    </source>
</evidence>
<dbReference type="CDD" id="cd16282">
    <property type="entry name" value="metallo-hydrolase-like_MBL-fold"/>
    <property type="match status" value="1"/>
</dbReference>
<dbReference type="PANTHER" id="PTHR42951:SF4">
    <property type="entry name" value="ACYL-COENZYME A THIOESTERASE MBLAC2"/>
    <property type="match status" value="1"/>
</dbReference>
<dbReference type="InterPro" id="IPR050855">
    <property type="entry name" value="NDM-1-like"/>
</dbReference>
<protein>
    <submittedName>
        <fullName evidence="2">MBL fold metallo-hydrolase</fullName>
    </submittedName>
</protein>
<feature type="domain" description="Metallo-beta-lactamase" evidence="1">
    <location>
        <begin position="33"/>
        <end position="217"/>
    </location>
</feature>
<dbReference type="AlphaFoldDB" id="A0A255GS08"/>
<dbReference type="SMART" id="SM00849">
    <property type="entry name" value="Lactamase_B"/>
    <property type="match status" value="1"/>
</dbReference>
<comment type="caution">
    <text evidence="2">The sequence shown here is derived from an EMBL/GenBank/DDBJ whole genome shotgun (WGS) entry which is preliminary data.</text>
</comment>
<accession>A0A255GS08</accession>
<dbReference type="InterPro" id="IPR036866">
    <property type="entry name" value="RibonucZ/Hydroxyglut_hydro"/>
</dbReference>
<dbReference type="Gene3D" id="3.60.15.10">
    <property type="entry name" value="Ribonuclease Z/Hydroxyacylglutathione hydrolase-like"/>
    <property type="match status" value="1"/>
</dbReference>
<dbReference type="RefSeq" id="WP_094365272.1">
    <property type="nucleotide sequence ID" value="NZ_NMVQ01000046.1"/>
</dbReference>
<dbReference type="Proteomes" id="UP000216311">
    <property type="component" value="Unassembled WGS sequence"/>
</dbReference>
<dbReference type="Pfam" id="PF00753">
    <property type="entry name" value="Lactamase_B"/>
    <property type="match status" value="1"/>
</dbReference>
<evidence type="ECO:0000313" key="3">
    <source>
        <dbReference type="Proteomes" id="UP000216311"/>
    </source>
</evidence>
<sequence length="292" mass="30668">MSEQTPAANSGSREGGWRSVAPGVWTLVAEPDAVNLGLVAGSQGAVLIDTGSTPEQGRRLAARVTEVTDVPLIGGVVTHADRDHWFGLGGLLGVPAWGHESLAERLDDAETLGEAQSLGLTAADLRVPEHLFSVAASIDLGGVHLELLHLGPAHTEGDVLVNVPRTAEGGPGVLFTGDLVEQPHPFYGATSSPRGWPEVLNMVLGMVRPEVVVVPGHGSVVDLDFVVRQLAALASLPPEAERLVRAGVRLSDAEREGEWQLPWANVEEGVRRAYAELAADGVRTRLPLAGGH</sequence>
<dbReference type="GO" id="GO:0016787">
    <property type="term" value="F:hydrolase activity"/>
    <property type="evidence" value="ECO:0007669"/>
    <property type="project" value="UniProtKB-KW"/>
</dbReference>
<name>A0A255GS08_9ACTN</name>
<dbReference type="InterPro" id="IPR001279">
    <property type="entry name" value="Metallo-B-lactamas"/>
</dbReference>
<keyword evidence="3" id="KW-1185">Reference proteome</keyword>
<dbReference type="EMBL" id="NMVQ01000046">
    <property type="protein sequence ID" value="OYO17193.1"/>
    <property type="molecule type" value="Genomic_DNA"/>
</dbReference>
<dbReference type="OrthoDB" id="2273115at2"/>
<organism evidence="2 3">
    <name type="scientific">Enemella dayhoffiae</name>
    <dbReference type="NCBI Taxonomy" id="2016507"/>
    <lineage>
        <taxon>Bacteria</taxon>
        <taxon>Bacillati</taxon>
        <taxon>Actinomycetota</taxon>
        <taxon>Actinomycetes</taxon>
        <taxon>Propionibacteriales</taxon>
        <taxon>Propionibacteriaceae</taxon>
        <taxon>Enemella</taxon>
    </lineage>
</organism>
<keyword evidence="2" id="KW-0378">Hydrolase</keyword>
<reference evidence="2 3" key="1">
    <citation type="submission" date="2017-07" db="EMBL/GenBank/DDBJ databases">
        <title>Draft whole genome sequences of clinical Proprionibacteriaceae strains.</title>
        <authorList>
            <person name="Bernier A.-M."/>
            <person name="Bernard K."/>
            <person name="Domingo M.-C."/>
        </authorList>
    </citation>
    <scope>NUCLEOTIDE SEQUENCE [LARGE SCALE GENOMIC DNA]</scope>
    <source>
        <strain evidence="2 3">NML 130396</strain>
    </source>
</reference>
<evidence type="ECO:0000313" key="2">
    <source>
        <dbReference type="EMBL" id="OYO17193.1"/>
    </source>
</evidence>
<proteinExistence type="predicted"/>
<dbReference type="SUPFAM" id="SSF56281">
    <property type="entry name" value="Metallo-hydrolase/oxidoreductase"/>
    <property type="match status" value="1"/>
</dbReference>
<gene>
    <name evidence="2" type="ORF">CGZ93_16595</name>
</gene>